<protein>
    <submittedName>
        <fullName evidence="2">Uncharacterized protein</fullName>
    </submittedName>
</protein>
<feature type="compositionally biased region" description="Pro residues" evidence="1">
    <location>
        <begin position="27"/>
        <end position="43"/>
    </location>
</feature>
<evidence type="ECO:0000313" key="3">
    <source>
        <dbReference type="Proteomes" id="UP000638313"/>
    </source>
</evidence>
<reference evidence="2" key="2">
    <citation type="submission" date="2020-09" db="EMBL/GenBank/DDBJ databases">
        <authorList>
            <person name="Sun Q."/>
            <person name="Ohkuma M."/>
        </authorList>
    </citation>
    <scope>NUCLEOTIDE SEQUENCE</scope>
    <source>
        <strain evidence="2">JCM 4059</strain>
    </source>
</reference>
<dbReference type="AlphaFoldDB" id="A0A919AZP5"/>
<sequence length="111" mass="12090">MTVPIQPKRWVSLGVLFGGHTSYATPPPVFAPWQAPAPPPTPSPQTAEQGPAEETMLAAGYKPKVPFPGARSRPWPSECITCGASRKPSLQDVERGMRCKHIRRRSATTSR</sequence>
<feature type="region of interest" description="Disordered" evidence="1">
    <location>
        <begin position="27"/>
        <end position="54"/>
    </location>
</feature>
<evidence type="ECO:0000256" key="1">
    <source>
        <dbReference type="SAM" id="MobiDB-lite"/>
    </source>
</evidence>
<dbReference type="EMBL" id="BNBD01000002">
    <property type="protein sequence ID" value="GHF33454.1"/>
    <property type="molecule type" value="Genomic_DNA"/>
</dbReference>
<proteinExistence type="predicted"/>
<organism evidence="2 3">
    <name type="scientific">Streptomyces mashuensis</name>
    <dbReference type="NCBI Taxonomy" id="33904"/>
    <lineage>
        <taxon>Bacteria</taxon>
        <taxon>Bacillati</taxon>
        <taxon>Actinomycetota</taxon>
        <taxon>Actinomycetes</taxon>
        <taxon>Kitasatosporales</taxon>
        <taxon>Streptomycetaceae</taxon>
        <taxon>Streptomyces</taxon>
    </lineage>
</organism>
<reference evidence="2" key="1">
    <citation type="journal article" date="2014" name="Int. J. Syst. Evol. Microbiol.">
        <title>Complete genome sequence of Corynebacterium casei LMG S-19264T (=DSM 44701T), isolated from a smear-ripened cheese.</title>
        <authorList>
            <consortium name="US DOE Joint Genome Institute (JGI-PGF)"/>
            <person name="Walter F."/>
            <person name="Albersmeier A."/>
            <person name="Kalinowski J."/>
            <person name="Ruckert C."/>
        </authorList>
    </citation>
    <scope>NUCLEOTIDE SEQUENCE</scope>
    <source>
        <strain evidence="2">JCM 4059</strain>
    </source>
</reference>
<accession>A0A919AZP5</accession>
<gene>
    <name evidence="2" type="ORF">GCM10010218_13190</name>
</gene>
<keyword evidence="3" id="KW-1185">Reference proteome</keyword>
<name>A0A919AZP5_9ACTN</name>
<dbReference type="Proteomes" id="UP000638313">
    <property type="component" value="Unassembled WGS sequence"/>
</dbReference>
<evidence type="ECO:0000313" key="2">
    <source>
        <dbReference type="EMBL" id="GHF33454.1"/>
    </source>
</evidence>
<comment type="caution">
    <text evidence="2">The sequence shown here is derived from an EMBL/GenBank/DDBJ whole genome shotgun (WGS) entry which is preliminary data.</text>
</comment>